<dbReference type="PANTHER" id="PTHR31760">
    <property type="entry name" value="S-ADENOSYL-L-METHIONINE-DEPENDENT METHYLTRANSFERASES SUPERFAMILY PROTEIN"/>
    <property type="match status" value="1"/>
</dbReference>
<dbReference type="InterPro" id="IPR003682">
    <property type="entry name" value="rRNA_ssu_MeTfrase_G"/>
</dbReference>
<dbReference type="PIRSF" id="PIRSF003078">
    <property type="entry name" value="GidB"/>
    <property type="match status" value="1"/>
</dbReference>
<comment type="function">
    <text evidence="6">Specifically methylates the N7 position of a guanine in 16S rRNA.</text>
</comment>
<protein>
    <recommendedName>
        <fullName evidence="6">Ribosomal RNA small subunit methyltransferase G</fullName>
        <ecNumber evidence="6">2.1.1.-</ecNumber>
    </recommendedName>
    <alternativeName>
        <fullName evidence="6">16S rRNA 7-methylguanosine methyltransferase</fullName>
        <shortName evidence="6">16S rRNA m7G methyltransferase</shortName>
    </alternativeName>
</protein>
<evidence type="ECO:0000256" key="2">
    <source>
        <dbReference type="ARBA" id="ARBA00022552"/>
    </source>
</evidence>
<keyword evidence="8" id="KW-1185">Reference proteome</keyword>
<proteinExistence type="inferred from homology"/>
<feature type="binding site" evidence="6">
    <location>
        <position position="88"/>
    </location>
    <ligand>
        <name>S-adenosyl-L-methionine</name>
        <dbReference type="ChEBI" id="CHEBI:59789"/>
    </ligand>
</feature>
<dbReference type="GO" id="GO:0005829">
    <property type="term" value="C:cytosol"/>
    <property type="evidence" value="ECO:0007669"/>
    <property type="project" value="TreeGrafter"/>
</dbReference>
<keyword evidence="3 6" id="KW-0489">Methyltransferase</keyword>
<keyword evidence="1 6" id="KW-0963">Cytoplasm</keyword>
<dbReference type="SUPFAM" id="SSF53335">
    <property type="entry name" value="S-adenosyl-L-methionine-dependent methyltransferases"/>
    <property type="match status" value="1"/>
</dbReference>
<dbReference type="HAMAP" id="MF_00074">
    <property type="entry name" value="16SrRNA_methyltr_G"/>
    <property type="match status" value="1"/>
</dbReference>
<dbReference type="EC" id="2.1.1.-" evidence="6"/>
<feature type="binding site" evidence="6">
    <location>
        <position position="153"/>
    </location>
    <ligand>
        <name>S-adenosyl-L-methionine</name>
        <dbReference type="ChEBI" id="CHEBI:59789"/>
    </ligand>
</feature>
<evidence type="ECO:0000256" key="4">
    <source>
        <dbReference type="ARBA" id="ARBA00022679"/>
    </source>
</evidence>
<dbReference type="PANTHER" id="PTHR31760:SF0">
    <property type="entry name" value="S-ADENOSYL-L-METHIONINE-DEPENDENT METHYLTRANSFERASES SUPERFAMILY PROTEIN"/>
    <property type="match status" value="1"/>
</dbReference>
<evidence type="ECO:0000256" key="3">
    <source>
        <dbReference type="ARBA" id="ARBA00022603"/>
    </source>
</evidence>
<name>A0A518ARR7_9BACT</name>
<keyword evidence="2 6" id="KW-0698">rRNA processing</keyword>
<keyword evidence="5 6" id="KW-0949">S-adenosyl-L-methionine</keyword>
<evidence type="ECO:0000256" key="6">
    <source>
        <dbReference type="HAMAP-Rule" id="MF_00074"/>
    </source>
</evidence>
<reference evidence="7 8" key="1">
    <citation type="submission" date="2019-02" db="EMBL/GenBank/DDBJ databases">
        <title>Deep-cultivation of Planctomycetes and their phenomic and genomic characterization uncovers novel biology.</title>
        <authorList>
            <person name="Wiegand S."/>
            <person name="Jogler M."/>
            <person name="Boedeker C."/>
            <person name="Pinto D."/>
            <person name="Vollmers J."/>
            <person name="Rivas-Marin E."/>
            <person name="Kohn T."/>
            <person name="Peeters S.H."/>
            <person name="Heuer A."/>
            <person name="Rast P."/>
            <person name="Oberbeckmann S."/>
            <person name="Bunk B."/>
            <person name="Jeske O."/>
            <person name="Meyerdierks A."/>
            <person name="Storesund J.E."/>
            <person name="Kallscheuer N."/>
            <person name="Luecker S."/>
            <person name="Lage O.M."/>
            <person name="Pohl T."/>
            <person name="Merkel B.J."/>
            <person name="Hornburger P."/>
            <person name="Mueller R.-W."/>
            <person name="Bruemmer F."/>
            <person name="Labrenz M."/>
            <person name="Spormann A.M."/>
            <person name="Op den Camp H."/>
            <person name="Overmann J."/>
            <person name="Amann R."/>
            <person name="Jetten M.S.M."/>
            <person name="Mascher T."/>
            <person name="Medema M.H."/>
            <person name="Devos D.P."/>
            <person name="Kaster A.-K."/>
            <person name="Ovreas L."/>
            <person name="Rohde M."/>
            <person name="Galperin M.Y."/>
            <person name="Jogler C."/>
        </authorList>
    </citation>
    <scope>NUCLEOTIDE SEQUENCE [LARGE SCALE GENOMIC DNA]</scope>
    <source>
        <strain evidence="7 8">Pan181</strain>
    </source>
</reference>
<organism evidence="7 8">
    <name type="scientific">Aeoliella mucimassa</name>
    <dbReference type="NCBI Taxonomy" id="2527972"/>
    <lineage>
        <taxon>Bacteria</taxon>
        <taxon>Pseudomonadati</taxon>
        <taxon>Planctomycetota</taxon>
        <taxon>Planctomycetia</taxon>
        <taxon>Pirellulales</taxon>
        <taxon>Lacipirellulaceae</taxon>
        <taxon>Aeoliella</taxon>
    </lineage>
</organism>
<dbReference type="Gene3D" id="3.40.50.150">
    <property type="entry name" value="Vaccinia Virus protein VP39"/>
    <property type="match status" value="1"/>
</dbReference>
<evidence type="ECO:0000256" key="5">
    <source>
        <dbReference type="ARBA" id="ARBA00022691"/>
    </source>
</evidence>
<dbReference type="OrthoDB" id="9808773at2"/>
<gene>
    <name evidence="6 7" type="primary">rsmG</name>
    <name evidence="7" type="ORF">Pan181_36360</name>
</gene>
<evidence type="ECO:0000313" key="8">
    <source>
        <dbReference type="Proteomes" id="UP000315750"/>
    </source>
</evidence>
<comment type="similarity">
    <text evidence="6">Belongs to the methyltransferase superfamily. RNA methyltransferase RsmG family.</text>
</comment>
<comment type="caution">
    <text evidence="6">Lacks conserved residue(s) required for the propagation of feature annotation.</text>
</comment>
<dbReference type="InterPro" id="IPR029063">
    <property type="entry name" value="SAM-dependent_MTases_sf"/>
</dbReference>
<dbReference type="Pfam" id="PF02527">
    <property type="entry name" value="GidB"/>
    <property type="match status" value="1"/>
</dbReference>
<feature type="binding site" evidence="6">
    <location>
        <begin position="138"/>
        <end position="139"/>
    </location>
    <ligand>
        <name>S-adenosyl-L-methionine</name>
        <dbReference type="ChEBI" id="CHEBI:59789"/>
    </ligand>
</feature>
<evidence type="ECO:0000256" key="1">
    <source>
        <dbReference type="ARBA" id="ARBA00022490"/>
    </source>
</evidence>
<comment type="subcellular location">
    <subcellularLocation>
        <location evidence="6">Cytoplasm</location>
    </subcellularLocation>
</comment>
<dbReference type="KEGG" id="amuc:Pan181_36360"/>
<dbReference type="EMBL" id="CP036278">
    <property type="protein sequence ID" value="QDU57420.1"/>
    <property type="molecule type" value="Genomic_DNA"/>
</dbReference>
<dbReference type="NCBIfam" id="TIGR00138">
    <property type="entry name" value="rsmG_gidB"/>
    <property type="match status" value="1"/>
</dbReference>
<dbReference type="GO" id="GO:0070043">
    <property type="term" value="F:rRNA (guanine-N7-)-methyltransferase activity"/>
    <property type="evidence" value="ECO:0007669"/>
    <property type="project" value="UniProtKB-UniRule"/>
</dbReference>
<sequence length="225" mass="24877">MCLMNETPNPIEVPEFESLAAAVEWLGLDISEDQLAQLDAYRQLLWDWNEKINLTRHTTFAKFAARDLLDTVELAKHLEQGERVLDVGSGGGVPGIPLAILRPDLTVSLCDSVGKKSRVLEDLVANLALPITVYPARAEEVLEVTTQGALVARGVASLKKMLTWLAPHWDAFDRLVLIKGKAWVEERGEARHYGVMKGLQLRRLASYESPLLGESVILSITPAEN</sequence>
<keyword evidence="4 6" id="KW-0808">Transferase</keyword>
<dbReference type="Proteomes" id="UP000315750">
    <property type="component" value="Chromosome"/>
</dbReference>
<dbReference type="AlphaFoldDB" id="A0A518ARR7"/>
<accession>A0A518ARR7</accession>
<evidence type="ECO:0000313" key="7">
    <source>
        <dbReference type="EMBL" id="QDU57420.1"/>
    </source>
</evidence>